<evidence type="ECO:0000313" key="2">
    <source>
        <dbReference type="EMBL" id="KAK7071688.1"/>
    </source>
</evidence>
<comment type="caution">
    <text evidence="2">The sequence shown here is derived from an EMBL/GenBank/DDBJ whole genome shotgun (WGS) entry which is preliminary data.</text>
</comment>
<protein>
    <submittedName>
        <fullName evidence="2">Uncharacterized protein</fullName>
    </submittedName>
</protein>
<evidence type="ECO:0000313" key="3">
    <source>
        <dbReference type="Proteomes" id="UP001381693"/>
    </source>
</evidence>
<keyword evidence="3" id="KW-1185">Reference proteome</keyword>
<dbReference type="AlphaFoldDB" id="A0AAN8X010"/>
<organism evidence="2 3">
    <name type="scientific">Halocaridina rubra</name>
    <name type="common">Hawaiian red shrimp</name>
    <dbReference type="NCBI Taxonomy" id="373956"/>
    <lineage>
        <taxon>Eukaryota</taxon>
        <taxon>Metazoa</taxon>
        <taxon>Ecdysozoa</taxon>
        <taxon>Arthropoda</taxon>
        <taxon>Crustacea</taxon>
        <taxon>Multicrustacea</taxon>
        <taxon>Malacostraca</taxon>
        <taxon>Eumalacostraca</taxon>
        <taxon>Eucarida</taxon>
        <taxon>Decapoda</taxon>
        <taxon>Pleocyemata</taxon>
        <taxon>Caridea</taxon>
        <taxon>Atyoidea</taxon>
        <taxon>Atyidae</taxon>
        <taxon>Halocaridina</taxon>
    </lineage>
</organism>
<name>A0AAN8X010_HALRR</name>
<accession>A0AAN8X010</accession>
<gene>
    <name evidence="2" type="ORF">SK128_028288</name>
</gene>
<feature type="region of interest" description="Disordered" evidence="1">
    <location>
        <begin position="95"/>
        <end position="115"/>
    </location>
</feature>
<dbReference type="EMBL" id="JAXCGZ010014061">
    <property type="protein sequence ID" value="KAK7071688.1"/>
    <property type="molecule type" value="Genomic_DNA"/>
</dbReference>
<evidence type="ECO:0000256" key="1">
    <source>
        <dbReference type="SAM" id="MobiDB-lite"/>
    </source>
</evidence>
<sequence>MYKNYESTSAGMEAEAAVKLFGRSEELKCHYVSFVGDGEFSAYIAETAMNNGNEPFQDHQTHLCGIHSCAESQFWISECIHPHCNEHWLKRSSVNFGSSGNRPQKTRNEQNEETAQEGRYNRICCRRILKKTRQQRGASVTLTPSRKR</sequence>
<reference evidence="2 3" key="1">
    <citation type="submission" date="2023-11" db="EMBL/GenBank/DDBJ databases">
        <title>Halocaridina rubra genome assembly.</title>
        <authorList>
            <person name="Smith C."/>
        </authorList>
    </citation>
    <scope>NUCLEOTIDE SEQUENCE [LARGE SCALE GENOMIC DNA]</scope>
    <source>
        <strain evidence="2">EP-1</strain>
        <tissue evidence="2">Whole</tissue>
    </source>
</reference>
<dbReference type="Proteomes" id="UP001381693">
    <property type="component" value="Unassembled WGS sequence"/>
</dbReference>
<proteinExistence type="predicted"/>